<comment type="caution">
    <text evidence="2">The sequence shown here is derived from an EMBL/GenBank/DDBJ whole genome shotgun (WGS) entry which is preliminary data.</text>
</comment>
<feature type="compositionally biased region" description="Polar residues" evidence="1">
    <location>
        <begin position="1"/>
        <end position="11"/>
    </location>
</feature>
<name>A0A6L2P6J7_TANCI</name>
<accession>A0A6L2P6J7</accession>
<organism evidence="2">
    <name type="scientific">Tanacetum cinerariifolium</name>
    <name type="common">Dalmatian daisy</name>
    <name type="synonym">Chrysanthemum cinerariifolium</name>
    <dbReference type="NCBI Taxonomy" id="118510"/>
    <lineage>
        <taxon>Eukaryota</taxon>
        <taxon>Viridiplantae</taxon>
        <taxon>Streptophyta</taxon>
        <taxon>Embryophyta</taxon>
        <taxon>Tracheophyta</taxon>
        <taxon>Spermatophyta</taxon>
        <taxon>Magnoliopsida</taxon>
        <taxon>eudicotyledons</taxon>
        <taxon>Gunneridae</taxon>
        <taxon>Pentapetalae</taxon>
        <taxon>asterids</taxon>
        <taxon>campanulids</taxon>
        <taxon>Asterales</taxon>
        <taxon>Asteraceae</taxon>
        <taxon>Asteroideae</taxon>
        <taxon>Anthemideae</taxon>
        <taxon>Anthemidinae</taxon>
        <taxon>Tanacetum</taxon>
    </lineage>
</organism>
<reference evidence="2" key="1">
    <citation type="journal article" date="2019" name="Sci. Rep.">
        <title>Draft genome of Tanacetum cinerariifolium, the natural source of mosquito coil.</title>
        <authorList>
            <person name="Yamashiro T."/>
            <person name="Shiraishi A."/>
            <person name="Satake H."/>
            <person name="Nakayama K."/>
        </authorList>
    </citation>
    <scope>NUCLEOTIDE SEQUENCE</scope>
</reference>
<sequence>MSGSPKRTSVFSKIRRDRLESPRHMPVGIPSKLPSTKEMYKDLVESHHIKQRDEESIEYFVQRFKAESRHVKGAPECIRIFRFMHGITNPELIKYLHDNIPKLVDEMMRVTTTFLRREKGDFRNQQRSERRRDKFTLLTKSPKEILALDKGKFKTSPLMTTLVEKRNNNKFFEIHMDEGHNTDKCMHLRRKIKELIKNEKLSHVIKELKQGSRKGQPKVAKKVETSRKDKPLEILMVQPWERVARQRITQSFSANAKISFPPLEDEEGTQGPMIIEEEIGRHFIHRVYVDGGSTLGILYEHCFNRLRDAKHSTSTWMNFVVARSLSPYNGIIGRLRVRKIQAVSSTTHIMLKFVVPRGILTLWSSRIIPLECIMVFDSKSKPASITQATKERIRVVIHPEYLKQTIAIGSTLTEEGRKALCELLGRNLDIFSWKPEDMIGVLGHLAEHCLNVREGCLPVKQKKRSQAPKRSKAIQEEIKMAKEDEEIITSQWIFCYSKMPFGLKNAEATYQRLVDKVFQKHIDFIVKRLKDNPLATTMESEEELPKRWTLFTYESSCIDGSGAGLILKNPEGKEFTYVLRFRFDATNSEPEYEALIDGEGIGHATQVKMIRCNQRGHIQEILSWTMVAVHGATTSKLCLERNSLGVLQYARRNKIDVSKSHTDVILLANNACRCKKNDSGMLRLAERANKSLGEGIKECLDEKRKDWIIEVPHVLWAHCYMIKSSNRYASFSLTYKTKAVNPTKIHMPTLRIAEIDMMQNDEALEINLYLLEEIRDQAEDSGKLGPKWVGPYEVTEALGKGAYKLMDHNGELLS</sequence>
<dbReference type="EMBL" id="BKCJ010010988">
    <property type="protein sequence ID" value="GEU94060.1"/>
    <property type="molecule type" value="Genomic_DNA"/>
</dbReference>
<dbReference type="SUPFAM" id="SSF56672">
    <property type="entry name" value="DNA/RNA polymerases"/>
    <property type="match status" value="1"/>
</dbReference>
<dbReference type="PANTHER" id="PTHR48475:SF2">
    <property type="entry name" value="RIBONUCLEASE H"/>
    <property type="match status" value="1"/>
</dbReference>
<evidence type="ECO:0000313" key="2">
    <source>
        <dbReference type="EMBL" id="GEU94060.1"/>
    </source>
</evidence>
<feature type="region of interest" description="Disordered" evidence="1">
    <location>
        <begin position="1"/>
        <end position="32"/>
    </location>
</feature>
<dbReference type="PANTHER" id="PTHR48475">
    <property type="entry name" value="RIBONUCLEASE H"/>
    <property type="match status" value="1"/>
</dbReference>
<dbReference type="AlphaFoldDB" id="A0A6L2P6J7"/>
<dbReference type="InterPro" id="IPR043502">
    <property type="entry name" value="DNA/RNA_pol_sf"/>
</dbReference>
<evidence type="ECO:0008006" key="3">
    <source>
        <dbReference type="Google" id="ProtNLM"/>
    </source>
</evidence>
<protein>
    <recommendedName>
        <fullName evidence="3">Reverse transcriptase domain-containing protein</fullName>
    </recommendedName>
</protein>
<proteinExistence type="predicted"/>
<evidence type="ECO:0000256" key="1">
    <source>
        <dbReference type="SAM" id="MobiDB-lite"/>
    </source>
</evidence>
<gene>
    <name evidence="2" type="ORF">Tci_066038</name>
</gene>